<reference evidence="3" key="1">
    <citation type="submission" date="2019-08" db="EMBL/GenBank/DDBJ databases">
        <title>Limnoglobus roseus gen. nov., sp. nov., a novel freshwater planctomycete with a giant genome from the family Gemmataceae.</title>
        <authorList>
            <person name="Kulichevskaya I.S."/>
            <person name="Naumoff D.G."/>
            <person name="Miroshnikov K."/>
            <person name="Ivanova A."/>
            <person name="Philippov D.A."/>
            <person name="Hakobyan A."/>
            <person name="Rijpstra I.C."/>
            <person name="Sinninghe Damste J.S."/>
            <person name="Liesack W."/>
            <person name="Dedysh S.N."/>
        </authorList>
    </citation>
    <scope>NUCLEOTIDE SEQUENCE [LARGE SCALE GENOMIC DNA]</scope>
    <source>
        <strain evidence="3">PX52</strain>
    </source>
</reference>
<dbReference type="Proteomes" id="UP000324974">
    <property type="component" value="Chromosome"/>
</dbReference>
<dbReference type="RefSeq" id="WP_149111206.1">
    <property type="nucleotide sequence ID" value="NZ_CP042425.1"/>
</dbReference>
<evidence type="ECO:0000313" key="3">
    <source>
        <dbReference type="Proteomes" id="UP000324974"/>
    </source>
</evidence>
<dbReference type="OrthoDB" id="9781630at2"/>
<organism evidence="2 3">
    <name type="scientific">Limnoglobus roseus</name>
    <dbReference type="NCBI Taxonomy" id="2598579"/>
    <lineage>
        <taxon>Bacteria</taxon>
        <taxon>Pseudomonadati</taxon>
        <taxon>Planctomycetota</taxon>
        <taxon>Planctomycetia</taxon>
        <taxon>Gemmatales</taxon>
        <taxon>Gemmataceae</taxon>
        <taxon>Limnoglobus</taxon>
    </lineage>
</organism>
<protein>
    <recommendedName>
        <fullName evidence="4">Type II toxin-antitoxin system RelE/ParE family toxin</fullName>
    </recommendedName>
</protein>
<dbReference type="KEGG" id="lrs:PX52LOC_03436"/>
<name>A0A5C1ACK9_9BACT</name>
<sequence length="63" mass="6924">MAGIVWTTDARREFDGILATIRREVGLGSAQKWQRRFAKAVAQIATHPELGSPLEEFSLVGSP</sequence>
<dbReference type="InterPro" id="IPR035093">
    <property type="entry name" value="RelE/ParE_toxin_dom_sf"/>
</dbReference>
<proteinExistence type="predicted"/>
<dbReference type="EMBL" id="CP042425">
    <property type="protein sequence ID" value="QEL16480.1"/>
    <property type="molecule type" value="Genomic_DNA"/>
</dbReference>
<dbReference type="AlphaFoldDB" id="A0A5C1ACK9"/>
<evidence type="ECO:0008006" key="4">
    <source>
        <dbReference type="Google" id="ProtNLM"/>
    </source>
</evidence>
<evidence type="ECO:0000313" key="2">
    <source>
        <dbReference type="EMBL" id="QEL16480.1"/>
    </source>
</evidence>
<dbReference type="Gene3D" id="3.30.2310.20">
    <property type="entry name" value="RelE-like"/>
    <property type="match status" value="1"/>
</dbReference>
<dbReference type="Pfam" id="PF05016">
    <property type="entry name" value="ParE_toxin"/>
    <property type="match status" value="1"/>
</dbReference>
<accession>A0A5C1ACK9</accession>
<evidence type="ECO:0000256" key="1">
    <source>
        <dbReference type="ARBA" id="ARBA00022649"/>
    </source>
</evidence>
<keyword evidence="1" id="KW-1277">Toxin-antitoxin system</keyword>
<keyword evidence="3" id="KW-1185">Reference proteome</keyword>
<gene>
    <name evidence="2" type="ORF">PX52LOC_03436</name>
</gene>
<dbReference type="InterPro" id="IPR007712">
    <property type="entry name" value="RelE/ParE_toxin"/>
</dbReference>